<feature type="transmembrane region" description="Helical" evidence="7">
    <location>
        <begin position="56"/>
        <end position="76"/>
    </location>
</feature>
<evidence type="ECO:0000256" key="6">
    <source>
        <dbReference type="SAM" id="MobiDB-lite"/>
    </source>
</evidence>
<evidence type="ECO:0000256" key="1">
    <source>
        <dbReference type="ARBA" id="ARBA00004651"/>
    </source>
</evidence>
<evidence type="ECO:0000313" key="9">
    <source>
        <dbReference type="Proteomes" id="UP000663801"/>
    </source>
</evidence>
<evidence type="ECO:0000256" key="2">
    <source>
        <dbReference type="ARBA" id="ARBA00022475"/>
    </source>
</evidence>
<proteinExistence type="predicted"/>
<dbReference type="GO" id="GO:0005886">
    <property type="term" value="C:plasma membrane"/>
    <property type="evidence" value="ECO:0007669"/>
    <property type="project" value="UniProtKB-SubCell"/>
</dbReference>
<feature type="transmembrane region" description="Helical" evidence="7">
    <location>
        <begin position="359"/>
        <end position="383"/>
    </location>
</feature>
<dbReference type="AlphaFoldDB" id="A0A938YP82"/>
<sequence length="472" mass="48630">MTARGRRARAGATGSAGGEALPTTADPIGAGPPVPAAKDRAGDVAGNMLATLVGNFFPPLAMLVTAPILAHALGVVGRGEVAAATAPLLLVLTAATFGVPQAATYVIARSPAATRRATRMSLLLILLAGAVATTAVILAAGWLSGGSASISRLIVIASLAVIPSLLVAVLRGAASGLHLWRSVATERFISAMSRVAALVPLAITGHLNPFTATLVIAVGPLLGALAYIRIFRHADSLPDDGNVATDARTILSYGLRTWIGAISGILLSRLDQTLMTPLAGAYALGLYVVAATIADIPLIINSAVRDVTFSADAAHATDKRLGQSARISSTACFVVGLITAVSMPWWLPWLFGHEFAPAIPVAIVLIIAAVQGTPGSIAGAGLAARGRPGLRSISLVVACVINVGLLFVLVPDHGAMGAAIATLIGSFIAANSNIVFLWKLYGVPPKEFYGFRRDDFHTALRFARRMLRKARP</sequence>
<dbReference type="InterPro" id="IPR050833">
    <property type="entry name" value="Poly_Biosynth_Transport"/>
</dbReference>
<keyword evidence="2" id="KW-1003">Cell membrane</keyword>
<protein>
    <submittedName>
        <fullName evidence="8">Flippase</fullName>
    </submittedName>
</protein>
<keyword evidence="9" id="KW-1185">Reference proteome</keyword>
<feature type="transmembrane region" description="Helical" evidence="7">
    <location>
        <begin position="184"/>
        <end position="203"/>
    </location>
</feature>
<feature type="transmembrane region" description="Helical" evidence="7">
    <location>
        <begin position="279"/>
        <end position="300"/>
    </location>
</feature>
<evidence type="ECO:0000256" key="7">
    <source>
        <dbReference type="SAM" id="Phobius"/>
    </source>
</evidence>
<dbReference type="EMBL" id="JAERWL010000009">
    <property type="protein sequence ID" value="MBM9476854.1"/>
    <property type="molecule type" value="Genomic_DNA"/>
</dbReference>
<feature type="transmembrane region" description="Helical" evidence="7">
    <location>
        <begin position="209"/>
        <end position="228"/>
    </location>
</feature>
<comment type="caution">
    <text evidence="8">The sequence shown here is derived from an EMBL/GenBank/DDBJ whole genome shotgun (WGS) entry which is preliminary data.</text>
</comment>
<keyword evidence="4 7" id="KW-1133">Transmembrane helix</keyword>
<comment type="subcellular location">
    <subcellularLocation>
        <location evidence="1">Cell membrane</location>
        <topology evidence="1">Multi-pass membrane protein</topology>
    </subcellularLocation>
</comment>
<keyword evidence="5 7" id="KW-0472">Membrane</keyword>
<feature type="transmembrane region" description="Helical" evidence="7">
    <location>
        <begin position="120"/>
        <end position="143"/>
    </location>
</feature>
<dbReference type="CDD" id="cd13128">
    <property type="entry name" value="MATE_Wzx_like"/>
    <property type="match status" value="1"/>
</dbReference>
<dbReference type="RefSeq" id="WP_205256978.1">
    <property type="nucleotide sequence ID" value="NZ_BAAAPV010000001.1"/>
</dbReference>
<dbReference type="Pfam" id="PF01943">
    <property type="entry name" value="Polysacc_synt"/>
    <property type="match status" value="1"/>
</dbReference>
<feature type="transmembrane region" description="Helical" evidence="7">
    <location>
        <begin position="249"/>
        <end position="267"/>
    </location>
</feature>
<name>A0A938YP82_9ACTN</name>
<dbReference type="PANTHER" id="PTHR30250">
    <property type="entry name" value="PST FAMILY PREDICTED COLANIC ACID TRANSPORTER"/>
    <property type="match status" value="1"/>
</dbReference>
<accession>A0A938YP82</accession>
<evidence type="ECO:0000256" key="5">
    <source>
        <dbReference type="ARBA" id="ARBA00023136"/>
    </source>
</evidence>
<keyword evidence="3 7" id="KW-0812">Transmembrane</keyword>
<gene>
    <name evidence="8" type="ORF">JL107_10385</name>
</gene>
<evidence type="ECO:0000256" key="3">
    <source>
        <dbReference type="ARBA" id="ARBA00022692"/>
    </source>
</evidence>
<feature type="transmembrane region" description="Helical" evidence="7">
    <location>
        <begin position="149"/>
        <end position="172"/>
    </location>
</feature>
<evidence type="ECO:0000256" key="4">
    <source>
        <dbReference type="ARBA" id="ARBA00022989"/>
    </source>
</evidence>
<feature type="transmembrane region" description="Helical" evidence="7">
    <location>
        <begin position="416"/>
        <end position="438"/>
    </location>
</feature>
<organism evidence="8 9">
    <name type="scientific">Nakamurella flavida</name>
    <dbReference type="NCBI Taxonomy" id="363630"/>
    <lineage>
        <taxon>Bacteria</taxon>
        <taxon>Bacillati</taxon>
        <taxon>Actinomycetota</taxon>
        <taxon>Actinomycetes</taxon>
        <taxon>Nakamurellales</taxon>
        <taxon>Nakamurellaceae</taxon>
        <taxon>Nakamurella</taxon>
    </lineage>
</organism>
<evidence type="ECO:0000313" key="8">
    <source>
        <dbReference type="EMBL" id="MBM9476854.1"/>
    </source>
</evidence>
<dbReference type="InterPro" id="IPR002797">
    <property type="entry name" value="Polysacc_synth"/>
</dbReference>
<dbReference type="PANTHER" id="PTHR30250:SF11">
    <property type="entry name" value="O-ANTIGEN TRANSPORTER-RELATED"/>
    <property type="match status" value="1"/>
</dbReference>
<reference evidence="8" key="1">
    <citation type="submission" date="2021-01" db="EMBL/GenBank/DDBJ databases">
        <title>KCTC 19127 draft genome.</title>
        <authorList>
            <person name="An D."/>
        </authorList>
    </citation>
    <scope>NUCLEOTIDE SEQUENCE</scope>
    <source>
        <strain evidence="8">KCTC 19127</strain>
    </source>
</reference>
<feature type="transmembrane region" description="Helical" evidence="7">
    <location>
        <begin position="390"/>
        <end position="410"/>
    </location>
</feature>
<dbReference type="Proteomes" id="UP000663801">
    <property type="component" value="Unassembled WGS sequence"/>
</dbReference>
<feature type="transmembrane region" description="Helical" evidence="7">
    <location>
        <begin position="88"/>
        <end position="108"/>
    </location>
</feature>
<feature type="region of interest" description="Disordered" evidence="6">
    <location>
        <begin position="1"/>
        <end position="36"/>
    </location>
</feature>
<feature type="transmembrane region" description="Helical" evidence="7">
    <location>
        <begin position="327"/>
        <end position="347"/>
    </location>
</feature>